<name>A0ABY6H2R5_9GAMM</name>
<dbReference type="Pfam" id="PF05635">
    <property type="entry name" value="23S_rRNA_IVP"/>
    <property type="match status" value="1"/>
</dbReference>
<proteinExistence type="predicted"/>
<dbReference type="SUPFAM" id="SSF158446">
    <property type="entry name" value="IVS-encoded protein-like"/>
    <property type="match status" value="1"/>
</dbReference>
<dbReference type="InterPro" id="IPR036583">
    <property type="entry name" value="23S_rRNA_IVS_sf"/>
</dbReference>
<dbReference type="PANTHER" id="PTHR38471">
    <property type="entry name" value="FOUR HELIX BUNDLE PROTEIN"/>
    <property type="match status" value="1"/>
</dbReference>
<sequence>MDFEKLDVWKKSARLSAELYKALKELRDFGFRDQITRSGLSVPSNIAEGMSLSSNKQKQHFLSIAKGSCAELRTQIYIGMDIGYIDKKQGRAWLIETREIAAMLSSLMNRIKADGG</sequence>
<protein>
    <submittedName>
        <fullName evidence="1">Four helix bundle protein</fullName>
    </submittedName>
</protein>
<gene>
    <name evidence="1" type="ORF">NX720_11770</name>
</gene>
<organism evidence="1 2">
    <name type="scientific">Endozoicomonas euniceicola</name>
    <dbReference type="NCBI Taxonomy" id="1234143"/>
    <lineage>
        <taxon>Bacteria</taxon>
        <taxon>Pseudomonadati</taxon>
        <taxon>Pseudomonadota</taxon>
        <taxon>Gammaproteobacteria</taxon>
        <taxon>Oceanospirillales</taxon>
        <taxon>Endozoicomonadaceae</taxon>
        <taxon>Endozoicomonas</taxon>
    </lineage>
</organism>
<dbReference type="InterPro" id="IPR012657">
    <property type="entry name" value="23S_rRNA-intervening_sequence"/>
</dbReference>
<dbReference type="Gene3D" id="1.20.1440.60">
    <property type="entry name" value="23S rRNA-intervening sequence"/>
    <property type="match status" value="1"/>
</dbReference>
<evidence type="ECO:0000313" key="2">
    <source>
        <dbReference type="Proteomes" id="UP001163255"/>
    </source>
</evidence>
<dbReference type="EMBL" id="CP103300">
    <property type="protein sequence ID" value="UYM18541.1"/>
    <property type="molecule type" value="Genomic_DNA"/>
</dbReference>
<evidence type="ECO:0000313" key="1">
    <source>
        <dbReference type="EMBL" id="UYM18541.1"/>
    </source>
</evidence>
<keyword evidence="2" id="KW-1185">Reference proteome</keyword>
<dbReference type="NCBIfam" id="NF008912">
    <property type="entry name" value="PRK12275.1-6"/>
    <property type="match status" value="1"/>
</dbReference>
<accession>A0ABY6H2R5</accession>
<dbReference type="CDD" id="cd16377">
    <property type="entry name" value="23S_rRNA_IVP_like"/>
    <property type="match status" value="1"/>
</dbReference>
<dbReference type="PANTHER" id="PTHR38471:SF2">
    <property type="entry name" value="FOUR HELIX BUNDLE PROTEIN"/>
    <property type="match status" value="1"/>
</dbReference>
<dbReference type="Proteomes" id="UP001163255">
    <property type="component" value="Chromosome"/>
</dbReference>
<reference evidence="1" key="1">
    <citation type="submission" date="2022-10" db="EMBL/GenBank/DDBJ databases">
        <title>Completed Genome Sequence of two octocoral isolated bacterium, Endozoicomonas euniceicola EF212T and Endozoicomonas gorgoniicola PS125T.</title>
        <authorList>
            <person name="Chiou Y.-J."/>
            <person name="Chen Y.-H."/>
        </authorList>
    </citation>
    <scope>NUCLEOTIDE SEQUENCE</scope>
    <source>
        <strain evidence="1">EF212</strain>
    </source>
</reference>
<dbReference type="RefSeq" id="WP_262601301.1">
    <property type="nucleotide sequence ID" value="NZ_CP103300.1"/>
</dbReference>
<dbReference type="NCBIfam" id="TIGR02436">
    <property type="entry name" value="four helix bundle protein"/>
    <property type="match status" value="1"/>
</dbReference>